<feature type="domain" description="HAMP" evidence="13">
    <location>
        <begin position="220"/>
        <end position="272"/>
    </location>
</feature>
<keyword evidence="12" id="KW-0472">Membrane</keyword>
<comment type="catalytic activity">
    <reaction evidence="1">
        <text>ATP + protein L-histidine = ADP + protein N-phospho-L-histidine.</text>
        <dbReference type="EC" id="2.7.13.3"/>
    </reaction>
</comment>
<dbReference type="Pfam" id="PF02518">
    <property type="entry name" value="HATPase_c"/>
    <property type="match status" value="1"/>
</dbReference>
<dbReference type="SUPFAM" id="SSF55781">
    <property type="entry name" value="GAF domain-like"/>
    <property type="match status" value="1"/>
</dbReference>
<evidence type="ECO:0000256" key="5">
    <source>
        <dbReference type="ARBA" id="ARBA00022679"/>
    </source>
</evidence>
<comment type="subcellular location">
    <subcellularLocation>
        <location evidence="2">Membrane</location>
    </subcellularLocation>
</comment>
<evidence type="ECO:0000256" key="10">
    <source>
        <dbReference type="ARBA" id="ARBA00022989"/>
    </source>
</evidence>
<evidence type="ECO:0000256" key="1">
    <source>
        <dbReference type="ARBA" id="ARBA00000085"/>
    </source>
</evidence>
<dbReference type="InterPro" id="IPR029016">
    <property type="entry name" value="GAF-like_dom_sf"/>
</dbReference>
<dbReference type="EMBL" id="BAABHF010000007">
    <property type="protein sequence ID" value="GAA4482636.1"/>
    <property type="molecule type" value="Genomic_DNA"/>
</dbReference>
<accession>A0ABP8P9G8</accession>
<evidence type="ECO:0000256" key="7">
    <source>
        <dbReference type="ARBA" id="ARBA00022741"/>
    </source>
</evidence>
<dbReference type="SUPFAM" id="SSF55874">
    <property type="entry name" value="ATPase domain of HSP90 chaperone/DNA topoisomerase II/histidine kinase"/>
    <property type="match status" value="1"/>
</dbReference>
<evidence type="ECO:0000256" key="12">
    <source>
        <dbReference type="SAM" id="Phobius"/>
    </source>
</evidence>
<dbReference type="CDD" id="cd16917">
    <property type="entry name" value="HATPase_UhpB-NarQ-NarX-like"/>
    <property type="match status" value="1"/>
</dbReference>
<dbReference type="InterPro" id="IPR050482">
    <property type="entry name" value="Sensor_HK_TwoCompSys"/>
</dbReference>
<evidence type="ECO:0000256" key="9">
    <source>
        <dbReference type="ARBA" id="ARBA00022840"/>
    </source>
</evidence>
<dbReference type="EC" id="2.7.13.3" evidence="3"/>
<dbReference type="Proteomes" id="UP001500503">
    <property type="component" value="Unassembled WGS sequence"/>
</dbReference>
<evidence type="ECO:0000256" key="6">
    <source>
        <dbReference type="ARBA" id="ARBA00022692"/>
    </source>
</evidence>
<dbReference type="SMART" id="SM00304">
    <property type="entry name" value="HAMP"/>
    <property type="match status" value="1"/>
</dbReference>
<name>A0ABP8P9G8_9ACTN</name>
<dbReference type="Pfam" id="PF01590">
    <property type="entry name" value="GAF"/>
    <property type="match status" value="1"/>
</dbReference>
<proteinExistence type="predicted"/>
<evidence type="ECO:0000256" key="4">
    <source>
        <dbReference type="ARBA" id="ARBA00022553"/>
    </source>
</evidence>
<dbReference type="InterPro" id="IPR003660">
    <property type="entry name" value="HAMP_dom"/>
</dbReference>
<dbReference type="CDD" id="cd06225">
    <property type="entry name" value="HAMP"/>
    <property type="match status" value="1"/>
</dbReference>
<dbReference type="InterPro" id="IPR007891">
    <property type="entry name" value="CHASE3"/>
</dbReference>
<dbReference type="InterPro" id="IPR003018">
    <property type="entry name" value="GAF"/>
</dbReference>
<dbReference type="RefSeq" id="WP_345456291.1">
    <property type="nucleotide sequence ID" value="NZ_BAABHF010000007.1"/>
</dbReference>
<dbReference type="SUPFAM" id="SSF158472">
    <property type="entry name" value="HAMP domain-like"/>
    <property type="match status" value="1"/>
</dbReference>
<evidence type="ECO:0000313" key="14">
    <source>
        <dbReference type="EMBL" id="GAA4482636.1"/>
    </source>
</evidence>
<dbReference type="PANTHER" id="PTHR24421">
    <property type="entry name" value="NITRATE/NITRITE SENSOR PROTEIN NARX-RELATED"/>
    <property type="match status" value="1"/>
</dbReference>
<keyword evidence="10 12" id="KW-1133">Transmembrane helix</keyword>
<keyword evidence="7" id="KW-0547">Nucleotide-binding</keyword>
<evidence type="ECO:0000256" key="3">
    <source>
        <dbReference type="ARBA" id="ARBA00012438"/>
    </source>
</evidence>
<dbReference type="InterPro" id="IPR003594">
    <property type="entry name" value="HATPase_dom"/>
</dbReference>
<sequence>MIGWASPQSRGVAPRGLSRRVIIATALFALLMAATFLLFAGAIAGLRHAATLSGRSEEVLAASNRLDRLVVELQSGARGYQITHDEMFLKPWKAARAALPGQAAKFRRVAAEINPDQAKRADTIARAATSFLEDFSVPLVTALQQGRQPGVSSAQAVAEGQRRLAALRSDFDRFVTVQRSVTSHNQQRSLTASRRAMAMAGAAAVSSITLALLFTSYLTRALVRPVRRASIMAADLARGELGVRMPETSLGEIGLLERSFNTMARSLEMSHHRLCRIADEQAALRRVATLVARGVSPHEVFETVAAELGHILGADFVVINRFEPDRMETVVGSWKSDECGEAAPPVGSRWSLEGRSLESSVERTGRPARMTDYQRATSGIGVWARTRGVRSGAGCPVVVEGRRWGVMIAFTTAEEPQPEGIEARMTEYTELVGTAIANAETRAKLTAARARLVAASDETRRRIERDLHDGAQQRLVSLGLELRAAEAVVPDGQNTLRERLSTTVEGLSGVLEDLQEISRGLHPAILSKAGLRPAIKTLARRAGIPVELELNIDGRLDERIEVAVYYIVAEAVTNATGHASASVVRVRLDVVDEGISLRVEDDGTGGAIPDPGGSGLIGLKDRVEALGGTIEVDSPDGTCTRLDIRIPLWPGRSPRYGA</sequence>
<keyword evidence="9" id="KW-0067">ATP-binding</keyword>
<comment type="caution">
    <text evidence="14">The sequence shown here is derived from an EMBL/GenBank/DDBJ whole genome shotgun (WGS) entry which is preliminary data.</text>
</comment>
<dbReference type="Pfam" id="PF05227">
    <property type="entry name" value="CHASE3"/>
    <property type="match status" value="1"/>
</dbReference>
<evidence type="ECO:0000256" key="8">
    <source>
        <dbReference type="ARBA" id="ARBA00022777"/>
    </source>
</evidence>
<organism evidence="14 15">
    <name type="scientific">Actinoallomurus oryzae</name>
    <dbReference type="NCBI Taxonomy" id="502180"/>
    <lineage>
        <taxon>Bacteria</taxon>
        <taxon>Bacillati</taxon>
        <taxon>Actinomycetota</taxon>
        <taxon>Actinomycetes</taxon>
        <taxon>Streptosporangiales</taxon>
        <taxon>Thermomonosporaceae</taxon>
        <taxon>Actinoallomurus</taxon>
    </lineage>
</organism>
<dbReference type="SMART" id="SM00387">
    <property type="entry name" value="HATPase_c"/>
    <property type="match status" value="1"/>
</dbReference>
<dbReference type="Pfam" id="PF07730">
    <property type="entry name" value="HisKA_3"/>
    <property type="match status" value="1"/>
</dbReference>
<keyword evidence="6 12" id="KW-0812">Transmembrane</keyword>
<evidence type="ECO:0000256" key="2">
    <source>
        <dbReference type="ARBA" id="ARBA00004370"/>
    </source>
</evidence>
<dbReference type="Gene3D" id="6.10.340.10">
    <property type="match status" value="1"/>
</dbReference>
<evidence type="ECO:0000259" key="13">
    <source>
        <dbReference type="PROSITE" id="PS50885"/>
    </source>
</evidence>
<keyword evidence="11" id="KW-0902">Two-component regulatory system</keyword>
<reference evidence="15" key="1">
    <citation type="journal article" date="2019" name="Int. J. Syst. Evol. Microbiol.">
        <title>The Global Catalogue of Microorganisms (GCM) 10K type strain sequencing project: providing services to taxonomists for standard genome sequencing and annotation.</title>
        <authorList>
            <consortium name="The Broad Institute Genomics Platform"/>
            <consortium name="The Broad Institute Genome Sequencing Center for Infectious Disease"/>
            <person name="Wu L."/>
            <person name="Ma J."/>
        </authorList>
    </citation>
    <scope>NUCLEOTIDE SEQUENCE [LARGE SCALE GENOMIC DNA]</scope>
    <source>
        <strain evidence="15">JCM 17933</strain>
    </source>
</reference>
<dbReference type="SMART" id="SM00065">
    <property type="entry name" value="GAF"/>
    <property type="match status" value="1"/>
</dbReference>
<dbReference type="InterPro" id="IPR011712">
    <property type="entry name" value="Sig_transdc_His_kin_sub3_dim/P"/>
</dbReference>
<dbReference type="Gene3D" id="1.20.5.1930">
    <property type="match status" value="1"/>
</dbReference>
<evidence type="ECO:0000313" key="15">
    <source>
        <dbReference type="Proteomes" id="UP001500503"/>
    </source>
</evidence>
<keyword evidence="5" id="KW-0808">Transferase</keyword>
<protein>
    <recommendedName>
        <fullName evidence="3">histidine kinase</fullName>
        <ecNumber evidence="3">2.7.13.3</ecNumber>
    </recommendedName>
</protein>
<dbReference type="Gene3D" id="3.30.450.40">
    <property type="match status" value="1"/>
</dbReference>
<feature type="transmembrane region" description="Helical" evidence="12">
    <location>
        <begin position="20"/>
        <end position="46"/>
    </location>
</feature>
<dbReference type="Gene3D" id="3.30.565.10">
    <property type="entry name" value="Histidine kinase-like ATPase, C-terminal domain"/>
    <property type="match status" value="1"/>
</dbReference>
<evidence type="ECO:0000256" key="11">
    <source>
        <dbReference type="ARBA" id="ARBA00023012"/>
    </source>
</evidence>
<dbReference type="PANTHER" id="PTHR24421:SF10">
    <property type="entry name" value="NITRATE_NITRITE SENSOR PROTEIN NARQ"/>
    <property type="match status" value="1"/>
</dbReference>
<dbReference type="InterPro" id="IPR036890">
    <property type="entry name" value="HATPase_C_sf"/>
</dbReference>
<keyword evidence="8" id="KW-0418">Kinase</keyword>
<gene>
    <name evidence="14" type="ORF">GCM10023191_003100</name>
</gene>
<dbReference type="PROSITE" id="PS50885">
    <property type="entry name" value="HAMP"/>
    <property type="match status" value="1"/>
</dbReference>
<keyword evidence="15" id="KW-1185">Reference proteome</keyword>
<dbReference type="Pfam" id="PF00672">
    <property type="entry name" value="HAMP"/>
    <property type="match status" value="1"/>
</dbReference>
<keyword evidence="4" id="KW-0597">Phosphoprotein</keyword>